<dbReference type="EMBL" id="ML994732">
    <property type="protein sequence ID" value="KAF2175452.1"/>
    <property type="molecule type" value="Genomic_DNA"/>
</dbReference>
<proteinExistence type="predicted"/>
<accession>A0A6A6DAX3</accession>
<keyword evidence="2" id="KW-1185">Reference proteome</keyword>
<evidence type="ECO:0000313" key="2">
    <source>
        <dbReference type="Proteomes" id="UP000800200"/>
    </source>
</evidence>
<dbReference type="AlphaFoldDB" id="A0A6A6DAX3"/>
<protein>
    <submittedName>
        <fullName evidence="1">Uncharacterized protein</fullName>
    </submittedName>
</protein>
<dbReference type="Proteomes" id="UP000800200">
    <property type="component" value="Unassembled WGS sequence"/>
</dbReference>
<organism evidence="1 2">
    <name type="scientific">Zopfia rhizophila CBS 207.26</name>
    <dbReference type="NCBI Taxonomy" id="1314779"/>
    <lineage>
        <taxon>Eukaryota</taxon>
        <taxon>Fungi</taxon>
        <taxon>Dikarya</taxon>
        <taxon>Ascomycota</taxon>
        <taxon>Pezizomycotina</taxon>
        <taxon>Dothideomycetes</taxon>
        <taxon>Dothideomycetes incertae sedis</taxon>
        <taxon>Zopfiaceae</taxon>
        <taxon>Zopfia</taxon>
    </lineage>
</organism>
<reference evidence="1" key="1">
    <citation type="journal article" date="2020" name="Stud. Mycol.">
        <title>101 Dothideomycetes genomes: a test case for predicting lifestyles and emergence of pathogens.</title>
        <authorList>
            <person name="Haridas S."/>
            <person name="Albert R."/>
            <person name="Binder M."/>
            <person name="Bloem J."/>
            <person name="Labutti K."/>
            <person name="Salamov A."/>
            <person name="Andreopoulos B."/>
            <person name="Baker S."/>
            <person name="Barry K."/>
            <person name="Bills G."/>
            <person name="Bluhm B."/>
            <person name="Cannon C."/>
            <person name="Castanera R."/>
            <person name="Culley D."/>
            <person name="Daum C."/>
            <person name="Ezra D."/>
            <person name="Gonzalez J."/>
            <person name="Henrissat B."/>
            <person name="Kuo A."/>
            <person name="Liang C."/>
            <person name="Lipzen A."/>
            <person name="Lutzoni F."/>
            <person name="Magnuson J."/>
            <person name="Mondo S."/>
            <person name="Nolan M."/>
            <person name="Ohm R."/>
            <person name="Pangilinan J."/>
            <person name="Park H.-J."/>
            <person name="Ramirez L."/>
            <person name="Alfaro M."/>
            <person name="Sun H."/>
            <person name="Tritt A."/>
            <person name="Yoshinaga Y."/>
            <person name="Zwiers L.-H."/>
            <person name="Turgeon B."/>
            <person name="Goodwin S."/>
            <person name="Spatafora J."/>
            <person name="Crous P."/>
            <person name="Grigoriev I."/>
        </authorList>
    </citation>
    <scope>NUCLEOTIDE SEQUENCE</scope>
    <source>
        <strain evidence="1">CBS 207.26</strain>
    </source>
</reference>
<sequence length="236" mass="27463">MKYCIAKVFIASRPVGQLEVRRSQFHNFIRLQDETKSDISSFARSSLDGLNLTHILTQATKYIAENAQGVFLWVKLVGEELLAYHEEGYSEEEIFEFLKRLPTELEDLYRHMFEKMGRKKSDLRDGIKMLQFVLFGRRPLIVDELLHTLAIPDNPNTKYTPFDDSFQKLIPFEQRIISCGGNFLEIKTYLGNGTVQVMHQTVREFFLNPNGGVANSKFQIWLPSGCERPMYYFPVY</sequence>
<evidence type="ECO:0000313" key="1">
    <source>
        <dbReference type="EMBL" id="KAF2175452.1"/>
    </source>
</evidence>
<dbReference type="PANTHER" id="PTHR10039">
    <property type="entry name" value="AMELOGENIN"/>
    <property type="match status" value="1"/>
</dbReference>
<dbReference type="OrthoDB" id="5382429at2759"/>
<name>A0A6A6DAX3_9PEZI</name>
<gene>
    <name evidence="1" type="ORF">K469DRAFT_765097</name>
</gene>